<keyword evidence="1" id="KW-0732">Signal</keyword>
<feature type="signal peptide" evidence="1">
    <location>
        <begin position="1"/>
        <end position="41"/>
    </location>
</feature>
<comment type="caution">
    <text evidence="3">The sequence shown here is derived from an EMBL/GenBank/DDBJ whole genome shotgun (WGS) entry which is preliminary data.</text>
</comment>
<sequence length="266" mass="28340">MIFFSAPPSGTRFFRLRGRIASLSLAAFAASGLLTLAPARADETFTAAQRQEIVSIVRQALKTDPTILADAISSLRTQSEAAKQADALKVVRENRAQLAGSSADVVLGNPRGTQTIVEFYDPRCPYCRKVLPDLDRLVAGEPGLKLVEKVIPVLGPNSQLEAQALLAANLQGGYMKLQHVMMNDSETPSMARIRTLAGSVGLDADRLERDMKSTAVASAVQDNLTLAQKVGVDGTPTFVIDEKMIIPGAASADDLKNALKAAHSGR</sequence>
<feature type="chain" id="PRO_5045460592" evidence="1">
    <location>
        <begin position="42"/>
        <end position="266"/>
    </location>
</feature>
<evidence type="ECO:0000259" key="2">
    <source>
        <dbReference type="PROSITE" id="PS51352"/>
    </source>
</evidence>
<feature type="domain" description="Thioredoxin" evidence="2">
    <location>
        <begin position="79"/>
        <end position="264"/>
    </location>
</feature>
<evidence type="ECO:0000256" key="1">
    <source>
        <dbReference type="SAM" id="SignalP"/>
    </source>
</evidence>
<dbReference type="Proteomes" id="UP000635278">
    <property type="component" value="Unassembled WGS sequence"/>
</dbReference>
<reference evidence="3 4" key="1">
    <citation type="journal article" date="2020" name="Int. J. Syst. Evol. Microbiol.">
        <title>Novel acetic acid bacteria from cider fermentations: Acetobacter conturbans sp. nov. and Acetobacter fallax sp. nov.</title>
        <authorList>
            <person name="Sombolestani A.S."/>
            <person name="Cleenwerck I."/>
            <person name="Cnockaert M."/>
            <person name="Borremans W."/>
            <person name="Wieme A.D."/>
            <person name="De Vuyst L."/>
            <person name="Vandamme P."/>
        </authorList>
    </citation>
    <scope>NUCLEOTIDE SEQUENCE [LARGE SCALE GENOMIC DNA]</scope>
    <source>
        <strain evidence="3 4">LMG 30640</strain>
    </source>
</reference>
<dbReference type="InterPro" id="IPR036249">
    <property type="entry name" value="Thioredoxin-like_sf"/>
</dbReference>
<name>A0ABX0JH65_9PROT</name>
<dbReference type="InterPro" id="IPR041205">
    <property type="entry name" value="ScsC_N"/>
</dbReference>
<dbReference type="PANTHER" id="PTHR35272">
    <property type="entry name" value="THIOL:DISULFIDE INTERCHANGE PROTEIN DSBC-RELATED"/>
    <property type="match status" value="1"/>
</dbReference>
<dbReference type="CDD" id="cd03023">
    <property type="entry name" value="DsbA_Com1_like"/>
    <property type="match status" value="1"/>
</dbReference>
<dbReference type="Pfam" id="PF01323">
    <property type="entry name" value="DSBA"/>
    <property type="match status" value="1"/>
</dbReference>
<dbReference type="EMBL" id="WOTB01000001">
    <property type="protein sequence ID" value="NHN83093.1"/>
    <property type="molecule type" value="Genomic_DNA"/>
</dbReference>
<proteinExistence type="predicted"/>
<gene>
    <name evidence="3" type="ORF">GOB93_00315</name>
</gene>
<keyword evidence="4" id="KW-1185">Reference proteome</keyword>
<dbReference type="Gene3D" id="3.40.30.10">
    <property type="entry name" value="Glutaredoxin"/>
    <property type="match status" value="1"/>
</dbReference>
<dbReference type="SUPFAM" id="SSF52833">
    <property type="entry name" value="Thioredoxin-like"/>
    <property type="match status" value="1"/>
</dbReference>
<dbReference type="InterPro" id="IPR051470">
    <property type="entry name" value="Thiol:disulfide_interchange"/>
</dbReference>
<dbReference type="Pfam" id="PF18312">
    <property type="entry name" value="ScsC_N"/>
    <property type="match status" value="1"/>
</dbReference>
<dbReference type="InterPro" id="IPR001853">
    <property type="entry name" value="DSBA-like_thioredoxin_dom"/>
</dbReference>
<evidence type="ECO:0000313" key="3">
    <source>
        <dbReference type="EMBL" id="NHN83093.1"/>
    </source>
</evidence>
<dbReference type="PANTHER" id="PTHR35272:SF3">
    <property type="entry name" value="THIOL:DISULFIDE INTERCHANGE PROTEIN DSBC"/>
    <property type="match status" value="1"/>
</dbReference>
<protein>
    <submittedName>
        <fullName evidence="3">Thioredoxin domain-containing protein</fullName>
    </submittedName>
</protein>
<organism evidence="3 4">
    <name type="scientific">Acetobacter musti</name>
    <dbReference type="NCBI Taxonomy" id="864732"/>
    <lineage>
        <taxon>Bacteria</taxon>
        <taxon>Pseudomonadati</taxon>
        <taxon>Pseudomonadota</taxon>
        <taxon>Alphaproteobacteria</taxon>
        <taxon>Acetobacterales</taxon>
        <taxon>Acetobacteraceae</taxon>
        <taxon>Acetobacter</taxon>
    </lineage>
</organism>
<dbReference type="PROSITE" id="PS51352">
    <property type="entry name" value="THIOREDOXIN_2"/>
    <property type="match status" value="1"/>
</dbReference>
<accession>A0ABX0JH65</accession>
<evidence type="ECO:0000313" key="4">
    <source>
        <dbReference type="Proteomes" id="UP000635278"/>
    </source>
</evidence>
<dbReference type="InterPro" id="IPR013766">
    <property type="entry name" value="Thioredoxin_domain"/>
</dbReference>
<dbReference type="RefSeq" id="WP_173581619.1">
    <property type="nucleotide sequence ID" value="NZ_WOTB01000001.1"/>
</dbReference>